<dbReference type="EMBL" id="MDYN01000003">
    <property type="protein sequence ID" value="OQD88826.1"/>
    <property type="molecule type" value="Genomic_DNA"/>
</dbReference>
<reference evidence="2" key="1">
    <citation type="journal article" date="2017" name="Nat. Microbiol.">
        <title>Global analysis of biosynthetic gene clusters reveals vast potential of secondary metabolite production in Penicillium species.</title>
        <authorList>
            <person name="Nielsen J.C."/>
            <person name="Grijseels S."/>
            <person name="Prigent S."/>
            <person name="Ji B."/>
            <person name="Dainat J."/>
            <person name="Nielsen K.F."/>
            <person name="Frisvad J.C."/>
            <person name="Workman M."/>
            <person name="Nielsen J."/>
        </authorList>
    </citation>
    <scope>NUCLEOTIDE SEQUENCE [LARGE SCALE GENOMIC DNA]</scope>
    <source>
        <strain evidence="2">IBT 31811</strain>
    </source>
</reference>
<proteinExistence type="predicted"/>
<dbReference type="Proteomes" id="UP000191672">
    <property type="component" value="Unassembled WGS sequence"/>
</dbReference>
<comment type="caution">
    <text evidence="1">The sequence shown here is derived from an EMBL/GenBank/DDBJ whole genome shotgun (WGS) entry which is preliminary data.</text>
</comment>
<sequence length="109" mass="12365">MYSWRTDSGGYRRRGLCSWENIDRNKDRVWIGGVRAAALSVTVPTLPVTLSAPCNEREVISLPSLSLKTVVGPTVDRRAEPVPKIQQDGDPKAEQKYKVYEVYQYHTLE</sequence>
<accession>A0A1V6QIW9</accession>
<organism evidence="1 2">
    <name type="scientific">Penicillium antarcticum</name>
    <dbReference type="NCBI Taxonomy" id="416450"/>
    <lineage>
        <taxon>Eukaryota</taxon>
        <taxon>Fungi</taxon>
        <taxon>Dikarya</taxon>
        <taxon>Ascomycota</taxon>
        <taxon>Pezizomycotina</taxon>
        <taxon>Eurotiomycetes</taxon>
        <taxon>Eurotiomycetidae</taxon>
        <taxon>Eurotiales</taxon>
        <taxon>Aspergillaceae</taxon>
        <taxon>Penicillium</taxon>
    </lineage>
</organism>
<evidence type="ECO:0000313" key="1">
    <source>
        <dbReference type="EMBL" id="OQD88826.1"/>
    </source>
</evidence>
<name>A0A1V6QIW9_9EURO</name>
<keyword evidence="2" id="KW-1185">Reference proteome</keyword>
<dbReference type="AlphaFoldDB" id="A0A1V6QIW9"/>
<evidence type="ECO:0000313" key="2">
    <source>
        <dbReference type="Proteomes" id="UP000191672"/>
    </source>
</evidence>
<protein>
    <submittedName>
        <fullName evidence="1">Uncharacterized protein</fullName>
    </submittedName>
</protein>
<gene>
    <name evidence="1" type="ORF">PENANT_c003G09932</name>
</gene>